<dbReference type="Proteomes" id="UP000028090">
    <property type="component" value="Unassembled WGS sequence"/>
</dbReference>
<feature type="coiled-coil region" evidence="5">
    <location>
        <begin position="1031"/>
        <end position="1061"/>
    </location>
</feature>
<gene>
    <name evidence="8" type="ORF">SK629_2111</name>
</gene>
<keyword evidence="2" id="KW-0964">Secreted</keyword>
<dbReference type="InterPro" id="IPR011439">
    <property type="entry name" value="DUF1542"/>
</dbReference>
<feature type="compositionally biased region" description="Basic and acidic residues" evidence="6">
    <location>
        <begin position="1210"/>
        <end position="1236"/>
    </location>
</feature>
<feature type="region of interest" description="Disordered" evidence="6">
    <location>
        <begin position="152"/>
        <end position="212"/>
    </location>
</feature>
<evidence type="ECO:0000256" key="6">
    <source>
        <dbReference type="SAM" id="MobiDB-lite"/>
    </source>
</evidence>
<protein>
    <submittedName>
        <fullName evidence="8">LPXTG-motif cell wall anchor domain protein</fullName>
    </submittedName>
</protein>
<feature type="domain" description="Gram-positive cocci surface proteins LPxTG" evidence="7">
    <location>
        <begin position="3123"/>
        <end position="3158"/>
    </location>
</feature>
<accession>A0A081PT42</accession>
<proteinExistence type="predicted"/>
<feature type="compositionally biased region" description="Basic and acidic residues" evidence="6">
    <location>
        <begin position="1372"/>
        <end position="1396"/>
    </location>
</feature>
<dbReference type="EMBL" id="JPFU01000015">
    <property type="protein sequence ID" value="KEQ33865.1"/>
    <property type="molecule type" value="Genomic_DNA"/>
</dbReference>
<keyword evidence="1" id="KW-0134">Cell wall</keyword>
<feature type="compositionally biased region" description="Basic and acidic residues" evidence="6">
    <location>
        <begin position="1540"/>
        <end position="1562"/>
    </location>
</feature>
<keyword evidence="5" id="KW-0175">Coiled coil</keyword>
<sequence length="3158" mass="329759">MENKSSMSRAERLRREKVTRYSIRKYSFGAASVAVAALFMFLGNGAVSVQAAEVQGTQVTGKTDTQLEQDESKPATEVAPALNKTQLESYISEIETKLANGSYANKTDESVAVLKADLEAAKVALVNATTQDQITKAYNKLVNTANAGLRNKPVEKKETPAVDTTNGKETVGKKAANTEKKSDTNSIENTGSNDTRNGKALDKNNAFRAETTETQGNFTYSMEYSTGKEIYLYNEEDADVNITVSSTAGNITKATVKAGSGQFLLKSKSDQAIAYAKGKGGSMPPEEEVEIDGYGWSYHQTLTETQGPVTIKITGKPNDTFKGLTSYTKTEDQRAVLGARYLQLADSTGAKLSGGSKPSAPGYFNLVVKSQTYKYDIKLPESNADKIAVSNVDSLTEADIAKIKNEIKIQYSDTATTEDARLASKKGEVLANKSSVVAENGITVENGTVTVTYKDGSVDTTPVASVARTNEKPTVEIPFSLDGKKDVFVYANEDFEIPIKFKDDTGKVASATVKRGGNQDSPVKDASNPDVLDNQYNTTVEKISTETVATAENPAIVKIKGNISKDNSGIAASAFPKEPNQELTIVTRYATATDTDGAFIDNTAKGNTYATDPGAFTIKLKAQTAKYDIKSLEGADKVAVSDANNVTDTEFAKIKEKVKIAYASEEKNPDKNIPTAIRGTDVENQSDRIASITKDGNNVVVTYKDGSIDKKPLTDFARTNLAPTVELPYSNADKRQIYVYTGENTDLTFTGKDDITVKNLYLRNKGLDESDNASGYGFTIGKVTDSAVASGEGTVSDDKKTATIKMVGVTNLKAGQKWTSFIEAKDNDGVKSMPANESYSVENYELRRRKPGYVEFIVKSQTDKYDIKTPTEKVVVTDPANVTEADLAKVKEKLQLEYKQDNDDANIAKDTAVDKNGKIQSVTKDDRGNLVVTYTDGSKDTRPLSEFVTLDKQPAIDEVNKAAEKQIEAINNNPEATQEEKDEAIKKVNADKAKTLDEIAKPEVTTKDALDKAQNAGTDAIAADNPVVAKKDAAKADVEAARKAKEDAIKADTNLTQAEKDAAIVKNNTAAAEATKAIDTATTNDAVDQAKTAGTTAIGKVNPVAKENAKEAIANALTDKNSEIDKRTDLTDAEKTAAKAEAQKLADAELAKINAQPDNAETADAAAAAQKIVNDAEDKGVADVTSVNPVAKEAAKKAVADELTKKEEQIDARTDLTKEEKDAAKKEAQDKAKEATDAIDAQPSITDSADKATAAQTAVDVAKDKGVADIKAVDPVAAKKPAAKKAIDDALTAKNNEIDARTDLTPEEKTKAKEIAKAKAVAAKDAVDKATTNAEVDKVKTDGTTAVENVTPVAKEAAKTAIADALTAKNKEIDARTDLTDEEKTAAKKEAKDKADAQLAEIAKQPDAADTPEAAKTAQDAVDAAKKTGVADVTAVNPAAVKKTEAKKAIDDALTAKNNAIDARTDLTDAEKKAAKDKAAEEAKKAKEAIDAATTDAAVDTAKTAGLDEIAKVNPVAKEAAKKAVADELAKKEAEIDARTDLSDAEKAAAKKDAQAKAKEATDAINAQPDNVETPEAATAAQTAVDNAKDKGVADVKSVNPVAKEAAKKAVADELAKKEAEIDARTDLTKEEKDAAKKDAQDKAKSATDAINAQPDNADTPEKAAEAQKAVDTAKKTGVDEVAAVNPEAVTKPVAKKAIDDKLAEQLKEIENTPDATDEEKKVAADAAKTLAEEAKKAIDKAGTDAEVKQLQEEAKKEIEKSVPVVEDKPNARKAIDDEATAKKAAIDARDDLTPKAKEDLKAQVDKIAEQAKKSVDAAKTAEAVNGIEESDKAAIKAVGEVNIPADKVLVNDPSALTDAEKAKVLEAVKKVNPDAKEITQDADGNITVTTPDGHQEIITPEQVVKTADTANDPKAGNDVVKPADKVVVNDPAKLTDAEKEKIKAAVEAVNPNSVVTVDEKGNAKVSTPDGQTQVIPVEELVRTVEDTKKPNAGNDIVKPADKTVVANPDALTPEEKKAIEDKVKAVNPGSTVVVDDKGNATVTTPEGKTAVIPASDLTKLAADAAKPNAGNDIVKPADKTVVANPDALTPEEKKAIEDKVKAVNPGSTVVVDDKGNATVTTPEGKTAVIPASDLTKSAADAAKPNAGNDIVKPADKTVVANPDKLTDAEKKAIEDKVKAVNPGSTVVVDDKGNATVTTPAGKTAVIPATDLTKSAADAAKPNAGDDIVKPADKTVVANPDALTPEEKKAIEDKVKAVNPGATVVVDDKGNATVTTPAGKTAVIPSTDLTKSAADAVKPNAGDDIVKPADKTVVANPDALTPEEKKAIEDKVKAVNPGSTVVVDDKGNATVTTPAGKTAVIPSTDLTKSAADAAKPNAGNDIVKPADKTVVANPDALTPEEKKAIEDKVKSVNPGSTVVVDDKGNATVTTPAGKTAVIPSTDLTKSAADAAKPNAGNDIVKPADKTVVANPDKLTDAEKKAIEDKVKAVNPGSTVVVDDKGNATVTTLAGKTAVIPASDLTKSTSDAAKPNAGNDIVKPADKTVVANPDKLTDAEKKAIEDKVKAVNPGSTVVVDDKGNATVTIPAGKTAVIPATDLTKSAADATKPNAGNDIVKPADKTVVANPDKLTDAEKKAIEDKIKAVNPGSTVVVDDKGNATVTTPEGKTAVIPATDLTKSAADAAKPNAGNDVNTPASKTVVANLDKLTDAEKKAIEDKVKAVNPGATVVVDDKGNATVTTPEGKTAIIPATDLVKTQDDITKENAGNDVNTPASKTVVANPDALTSEEKKAIEDKVKAVNPGSTVVVDDKGNATVAKGDGTVLNIPALDLVIPVDDLADAAKNTAVKTPAIRTLVADKEKLTDAEKAAVKKAIEAVNPGATVVVDDKGNATVTLDGNTVSIAKDQLVKTASDVTAKNSGDNINLDFEKETVADFNNVTDAEKEAAKAKIKGANADVLEVIFDKAGNATVITKDGKVYTIVAKDIFKQRPYVPSNGGGNNNGNGNGTSDNNGATNTDAKADKAKLEGAIHQLDEFKFDAETAKEANALSADAKKVFANADASQAEVDAMVKRIEDFMAKVALSTDHATPANDQASQTPAAQTPAVDTATTQAASAQANARKVAKELPNTGTADSTVAMVAAAASALLGLGLAGRRKDDEEA</sequence>
<dbReference type="Pfam" id="PF18938">
    <property type="entry name" value="aRib"/>
    <property type="match status" value="15"/>
</dbReference>
<evidence type="ECO:0000256" key="1">
    <source>
        <dbReference type="ARBA" id="ARBA00022512"/>
    </source>
</evidence>
<dbReference type="PATRIC" id="fig|28037.95.peg.2041"/>
<feature type="compositionally biased region" description="Polar residues" evidence="6">
    <location>
        <begin position="184"/>
        <end position="195"/>
    </location>
</feature>
<dbReference type="NCBIfam" id="TIGR01168">
    <property type="entry name" value="YSIRK_signal"/>
    <property type="match status" value="1"/>
</dbReference>
<feature type="compositionally biased region" description="Low complexity" evidence="6">
    <location>
        <begin position="3003"/>
        <end position="3014"/>
    </location>
</feature>
<feature type="region of interest" description="Disordered" evidence="6">
    <location>
        <begin position="3084"/>
        <end position="3128"/>
    </location>
</feature>
<organism evidence="8 9">
    <name type="scientific">Streptococcus mitis</name>
    <dbReference type="NCBI Taxonomy" id="28037"/>
    <lineage>
        <taxon>Bacteria</taxon>
        <taxon>Bacillati</taxon>
        <taxon>Bacillota</taxon>
        <taxon>Bacilli</taxon>
        <taxon>Lactobacillales</taxon>
        <taxon>Streptococcaceae</taxon>
        <taxon>Streptococcus</taxon>
        <taxon>Streptococcus mitis group</taxon>
    </lineage>
</organism>
<dbReference type="InterPro" id="IPR005877">
    <property type="entry name" value="YSIRK_signal_dom"/>
</dbReference>
<dbReference type="Pfam" id="PF04650">
    <property type="entry name" value="YSIRK_signal"/>
    <property type="match status" value="1"/>
</dbReference>
<feature type="region of interest" description="Disordered" evidence="6">
    <location>
        <begin position="1210"/>
        <end position="1257"/>
    </location>
</feature>
<evidence type="ECO:0000256" key="3">
    <source>
        <dbReference type="ARBA" id="ARBA00022729"/>
    </source>
</evidence>
<feature type="compositionally biased region" description="Gly residues" evidence="6">
    <location>
        <begin position="2992"/>
        <end position="3002"/>
    </location>
</feature>
<evidence type="ECO:0000256" key="4">
    <source>
        <dbReference type="ARBA" id="ARBA00023088"/>
    </source>
</evidence>
<dbReference type="InterPro" id="IPR019931">
    <property type="entry name" value="LPXTG_anchor"/>
</dbReference>
<dbReference type="RefSeq" id="WP_042901811.1">
    <property type="nucleotide sequence ID" value="NZ_JPFU01000015.1"/>
</dbReference>
<comment type="caution">
    <text evidence="8">The sequence shown here is derived from an EMBL/GenBank/DDBJ whole genome shotgun (WGS) entry which is preliminary data.</text>
</comment>
<dbReference type="Gene3D" id="3.10.20.890">
    <property type="match status" value="18"/>
</dbReference>
<feature type="compositionally biased region" description="Low complexity" evidence="6">
    <location>
        <begin position="3090"/>
        <end position="3117"/>
    </location>
</feature>
<keyword evidence="4" id="KW-0572">Peptidoglycan-anchor</keyword>
<feature type="region of interest" description="Disordered" evidence="6">
    <location>
        <begin position="1372"/>
        <end position="1419"/>
    </location>
</feature>
<dbReference type="Pfam" id="PF07564">
    <property type="entry name" value="DUF1542"/>
    <property type="match status" value="6"/>
</dbReference>
<feature type="compositionally biased region" description="Basic and acidic residues" evidence="6">
    <location>
        <begin position="1605"/>
        <end position="1646"/>
    </location>
</feature>
<name>A0A081PT42_STRMT</name>
<dbReference type="NCBIfam" id="TIGR01167">
    <property type="entry name" value="LPXTG_anchor"/>
    <property type="match status" value="1"/>
</dbReference>
<keyword evidence="3" id="KW-0732">Signal</keyword>
<dbReference type="OrthoDB" id="2205731at2"/>
<evidence type="ECO:0000256" key="2">
    <source>
        <dbReference type="ARBA" id="ARBA00022525"/>
    </source>
</evidence>
<evidence type="ECO:0000313" key="8">
    <source>
        <dbReference type="EMBL" id="KEQ33865.1"/>
    </source>
</evidence>
<dbReference type="InterPro" id="IPR044024">
    <property type="entry name" value="aRib"/>
</dbReference>
<feature type="region of interest" description="Disordered" evidence="6">
    <location>
        <begin position="1753"/>
        <end position="1777"/>
    </location>
</feature>
<evidence type="ECO:0000256" key="5">
    <source>
        <dbReference type="SAM" id="Coils"/>
    </source>
</evidence>
<evidence type="ECO:0000313" key="9">
    <source>
        <dbReference type="Proteomes" id="UP000028090"/>
    </source>
</evidence>
<feature type="compositionally biased region" description="Basic and acidic residues" evidence="6">
    <location>
        <begin position="170"/>
        <end position="183"/>
    </location>
</feature>
<dbReference type="Pfam" id="PF00746">
    <property type="entry name" value="Gram_pos_anchor"/>
    <property type="match status" value="1"/>
</dbReference>
<feature type="region of interest" description="Disordered" evidence="6">
    <location>
        <begin position="1540"/>
        <end position="1672"/>
    </location>
</feature>
<feature type="region of interest" description="Disordered" evidence="6">
    <location>
        <begin position="2988"/>
        <end position="3015"/>
    </location>
</feature>
<evidence type="ECO:0000259" key="7">
    <source>
        <dbReference type="PROSITE" id="PS50847"/>
    </source>
</evidence>
<dbReference type="PROSITE" id="PS50847">
    <property type="entry name" value="GRAM_POS_ANCHORING"/>
    <property type="match status" value="1"/>
</dbReference>
<reference evidence="8 9" key="1">
    <citation type="submission" date="2014-05" db="EMBL/GenBank/DDBJ databases">
        <authorList>
            <person name="Daugherty S.C."/>
            <person name="Tallon L.J."/>
            <person name="Sadzewicz L."/>
            <person name="Kilian M."/>
            <person name="Tettelin H."/>
        </authorList>
    </citation>
    <scope>NUCLEOTIDE SEQUENCE [LARGE SCALE GENOMIC DNA]</scope>
    <source>
        <strain evidence="8 9">SK629</strain>
    </source>
</reference>